<proteinExistence type="predicted"/>
<dbReference type="STRING" id="1121321.SAMN04488530_1306"/>
<dbReference type="AlphaFoldDB" id="A0A1M5RG97"/>
<name>A0A1M5RG97_9FIRM</name>
<dbReference type="Pfam" id="PF03167">
    <property type="entry name" value="UDG"/>
    <property type="match status" value="1"/>
</dbReference>
<sequence length="178" mass="20147">MCHYKKGNQDDIIFVFSCPGKYEEKSKEPASGQTGKNLNMLLEILDKELIGVASFKRNDINITNSTTNVEFKARTNRTEATINEVLEEKNLNRLYNEIKNIKKLIICAGKNANLAVDKILEKKSDIIADKVCIEHIGMQSINSKIKKDIKGTEIRRGEIGNTKKRLEVIALDIKKQIV</sequence>
<protein>
    <submittedName>
        <fullName evidence="2">Uracil-DNA glycosylase, family 4</fullName>
    </submittedName>
</protein>
<dbReference type="InterPro" id="IPR005122">
    <property type="entry name" value="Uracil-DNA_glycosylase-like"/>
</dbReference>
<keyword evidence="3" id="KW-1185">Reference proteome</keyword>
<feature type="domain" description="Uracil-DNA glycosylase-like" evidence="1">
    <location>
        <begin position="9"/>
        <end position="119"/>
    </location>
</feature>
<evidence type="ECO:0000313" key="3">
    <source>
        <dbReference type="Proteomes" id="UP000243255"/>
    </source>
</evidence>
<dbReference type="OrthoDB" id="5290748at2"/>
<dbReference type="Proteomes" id="UP000243255">
    <property type="component" value="Unassembled WGS sequence"/>
</dbReference>
<organism evidence="2 3">
    <name type="scientific">Asaccharospora irregularis DSM 2635</name>
    <dbReference type="NCBI Taxonomy" id="1121321"/>
    <lineage>
        <taxon>Bacteria</taxon>
        <taxon>Bacillati</taxon>
        <taxon>Bacillota</taxon>
        <taxon>Clostridia</taxon>
        <taxon>Peptostreptococcales</taxon>
        <taxon>Peptostreptococcaceae</taxon>
        <taxon>Asaccharospora</taxon>
    </lineage>
</organism>
<evidence type="ECO:0000259" key="1">
    <source>
        <dbReference type="Pfam" id="PF03167"/>
    </source>
</evidence>
<accession>A0A1M5RG97</accession>
<dbReference type="EMBL" id="FQWX01000030">
    <property type="protein sequence ID" value="SHH25166.1"/>
    <property type="molecule type" value="Genomic_DNA"/>
</dbReference>
<gene>
    <name evidence="2" type="ORF">SAMN04488530_1306</name>
</gene>
<evidence type="ECO:0000313" key="2">
    <source>
        <dbReference type="EMBL" id="SHH25166.1"/>
    </source>
</evidence>
<reference evidence="3" key="1">
    <citation type="submission" date="2016-11" db="EMBL/GenBank/DDBJ databases">
        <authorList>
            <person name="Varghese N."/>
            <person name="Submissions S."/>
        </authorList>
    </citation>
    <scope>NUCLEOTIDE SEQUENCE [LARGE SCALE GENOMIC DNA]</scope>
    <source>
        <strain evidence="3">DSM 2635</strain>
    </source>
</reference>
<dbReference type="RefSeq" id="WP_073126967.1">
    <property type="nucleotide sequence ID" value="NZ_BAABCH010000023.1"/>
</dbReference>
<dbReference type="InterPro" id="IPR036895">
    <property type="entry name" value="Uracil-DNA_glycosylase-like_sf"/>
</dbReference>
<dbReference type="Gene3D" id="3.40.470.10">
    <property type="entry name" value="Uracil-DNA glycosylase-like domain"/>
    <property type="match status" value="1"/>
</dbReference>